<gene>
    <name evidence="1" type="ORF">TW71_23255</name>
</gene>
<dbReference type="Pfam" id="PF13489">
    <property type="entry name" value="Methyltransf_23"/>
    <property type="match status" value="1"/>
</dbReference>
<organism evidence="1">
    <name type="scientific">Vibrio coralliilyticus</name>
    <dbReference type="NCBI Taxonomy" id="190893"/>
    <lineage>
        <taxon>Bacteria</taxon>
        <taxon>Pseudomonadati</taxon>
        <taxon>Pseudomonadota</taxon>
        <taxon>Gammaproteobacteria</taxon>
        <taxon>Vibrionales</taxon>
        <taxon>Vibrionaceae</taxon>
        <taxon>Vibrio</taxon>
    </lineage>
</organism>
<dbReference type="AlphaFoldDB" id="A0A837FXG2"/>
<reference evidence="1" key="1">
    <citation type="journal article" date="2015" name="BMC Genomics">
        <title>Genome mining reveals unlocked bioactive potential of marine Gram-negative bacteria.</title>
        <authorList>
            <person name="Machado H."/>
            <person name="Sonnenschein E.C."/>
            <person name="Melchiorsen J."/>
            <person name="Gram L."/>
        </authorList>
    </citation>
    <scope>NUCLEOTIDE SEQUENCE</scope>
    <source>
        <strain evidence="1">S2052</strain>
    </source>
</reference>
<dbReference type="CDD" id="cd02440">
    <property type="entry name" value="AdoMet_MTases"/>
    <property type="match status" value="1"/>
</dbReference>
<dbReference type="Gene3D" id="3.40.50.150">
    <property type="entry name" value="Vaccinia Virus protein VP39"/>
    <property type="match status" value="1"/>
</dbReference>
<proteinExistence type="predicted"/>
<evidence type="ECO:0000313" key="1">
    <source>
        <dbReference type="EMBL" id="KJY67096.1"/>
    </source>
</evidence>
<dbReference type="InterPro" id="IPR029063">
    <property type="entry name" value="SAM-dependent_MTases_sf"/>
</dbReference>
<name>A0A837FXG2_9VIBR</name>
<accession>A0A837FXG2</accession>
<dbReference type="EMBL" id="JXXR01000029">
    <property type="protein sequence ID" value="KJY67096.1"/>
    <property type="molecule type" value="Genomic_DNA"/>
</dbReference>
<comment type="caution">
    <text evidence="1">The sequence shown here is derived from an EMBL/GenBank/DDBJ whole genome shotgun (WGS) entry which is preliminary data.</text>
</comment>
<dbReference type="PANTHER" id="PTHR43861">
    <property type="entry name" value="TRANS-ACONITATE 2-METHYLTRANSFERASE-RELATED"/>
    <property type="match status" value="1"/>
</dbReference>
<sequence>MNNVQSTTIAQSYDDYYRIGLYTSRYPKANIRVLNTLFQHAQFLAQDSLALDYGCGNGRYSYPILKQTNLHLYGFDISEIAVQQAKQATQPFSERVDWFCDQNQLHQHVKDRDEKFQLGMLLFGVMSHIREQKDRANLLKWFYRHMKPDGSLILSVPNRRRRFLTLQWRQRNQQNLPGDIQYQRYQSGRKIPLFYHLYTVNEIRAELIEAGFDIEKVTAESIFPERFVIQNSAMAFLDNLLCNLLPASLGYGLLVVARRRA</sequence>
<dbReference type="RefSeq" id="WP_045987414.1">
    <property type="nucleotide sequence ID" value="NZ_CP063052.1"/>
</dbReference>
<dbReference type="SUPFAM" id="SSF53335">
    <property type="entry name" value="S-adenosyl-L-methionine-dependent methyltransferases"/>
    <property type="match status" value="1"/>
</dbReference>
<protein>
    <submittedName>
        <fullName evidence="1">Uncharacterized protein</fullName>
    </submittedName>
</protein>